<evidence type="ECO:0000256" key="4">
    <source>
        <dbReference type="ARBA" id="ARBA00022833"/>
    </source>
</evidence>
<keyword evidence="1" id="KW-0479">Metal-binding</keyword>
<evidence type="ECO:0000313" key="8">
    <source>
        <dbReference type="EMBL" id="KAJ0390170.1"/>
    </source>
</evidence>
<reference evidence="8" key="1">
    <citation type="submission" date="2021-12" db="EMBL/GenBank/DDBJ databases">
        <title>Prjna785345.</title>
        <authorList>
            <person name="Rujirawat T."/>
            <person name="Krajaejun T."/>
        </authorList>
    </citation>
    <scope>NUCLEOTIDE SEQUENCE</scope>
    <source>
        <strain evidence="8">Pi057C3</strain>
    </source>
</reference>
<dbReference type="GO" id="GO:0008270">
    <property type="term" value="F:zinc ion binding"/>
    <property type="evidence" value="ECO:0007669"/>
    <property type="project" value="UniProtKB-KW"/>
</dbReference>
<sequence length="310" mass="34925">MAEAFRNAFCVPTQSAVEKYFSLKQRRGETPRQHLWRLNAAAKKARIRLTTPADLKHHVGRFLKSLTDSEVRTVLIGRTFKTLEDLEATLKAYEEHASYGDDPRSRSTPSRERERSVPRSGQVYYTYDSDQEASWDREPKTVRFKVDERYDDDSDVDDLEDGTEVVYQAVADRSQERRGWQGPQSSGDGGPPPHRQAPSSRYETRQARPREHGPREHSPGPRRDPSKCFECGGTGHWASDCPSRVVCTMCKTPGHPAESCRKLCPACNKVHQPGECPKVKALEALKTWAVAEENAAIASQLPAAVQQHLN</sequence>
<feature type="compositionally biased region" description="Basic and acidic residues" evidence="6">
    <location>
        <begin position="96"/>
        <end position="117"/>
    </location>
</feature>
<evidence type="ECO:0000256" key="5">
    <source>
        <dbReference type="PROSITE-ProRule" id="PRU00047"/>
    </source>
</evidence>
<dbReference type="AlphaFoldDB" id="A0AAD5Q4X8"/>
<name>A0AAD5Q4X8_PYTIN</name>
<evidence type="ECO:0000256" key="3">
    <source>
        <dbReference type="ARBA" id="ARBA00022771"/>
    </source>
</evidence>
<evidence type="ECO:0000259" key="7">
    <source>
        <dbReference type="PROSITE" id="PS50158"/>
    </source>
</evidence>
<feature type="region of interest" description="Disordered" evidence="6">
    <location>
        <begin position="96"/>
        <end position="136"/>
    </location>
</feature>
<accession>A0AAD5Q4X8</accession>
<dbReference type="GO" id="GO:0003676">
    <property type="term" value="F:nucleic acid binding"/>
    <property type="evidence" value="ECO:0007669"/>
    <property type="project" value="InterPro"/>
</dbReference>
<evidence type="ECO:0000256" key="1">
    <source>
        <dbReference type="ARBA" id="ARBA00022723"/>
    </source>
</evidence>
<dbReference type="PANTHER" id="PTHR47103">
    <property type="entry name" value="DNA-BINDING PROTEIN"/>
    <property type="match status" value="1"/>
</dbReference>
<dbReference type="InterPro" id="IPR001878">
    <property type="entry name" value="Znf_CCHC"/>
</dbReference>
<organism evidence="8 9">
    <name type="scientific">Pythium insidiosum</name>
    <name type="common">Pythiosis disease agent</name>
    <dbReference type="NCBI Taxonomy" id="114742"/>
    <lineage>
        <taxon>Eukaryota</taxon>
        <taxon>Sar</taxon>
        <taxon>Stramenopiles</taxon>
        <taxon>Oomycota</taxon>
        <taxon>Peronosporomycetes</taxon>
        <taxon>Pythiales</taxon>
        <taxon>Pythiaceae</taxon>
        <taxon>Pythium</taxon>
    </lineage>
</organism>
<dbReference type="PROSITE" id="PS50158">
    <property type="entry name" value="ZF_CCHC"/>
    <property type="match status" value="1"/>
</dbReference>
<dbReference type="EMBL" id="JAKCXM010002514">
    <property type="protein sequence ID" value="KAJ0390170.1"/>
    <property type="molecule type" value="Genomic_DNA"/>
</dbReference>
<proteinExistence type="predicted"/>
<keyword evidence="3 5" id="KW-0863">Zinc-finger</keyword>
<protein>
    <recommendedName>
        <fullName evidence="7">CCHC-type domain-containing protein</fullName>
    </recommendedName>
</protein>
<feature type="compositionally biased region" description="Basic and acidic residues" evidence="6">
    <location>
        <begin position="202"/>
        <end position="224"/>
    </location>
</feature>
<gene>
    <name evidence="8" type="ORF">P43SY_012064</name>
</gene>
<keyword evidence="9" id="KW-1185">Reference proteome</keyword>
<keyword evidence="4" id="KW-0862">Zinc</keyword>
<feature type="region of interest" description="Disordered" evidence="6">
    <location>
        <begin position="171"/>
        <end position="224"/>
    </location>
</feature>
<dbReference type="SUPFAM" id="SSF57756">
    <property type="entry name" value="Retrovirus zinc finger-like domains"/>
    <property type="match status" value="1"/>
</dbReference>
<dbReference type="Pfam" id="PF00098">
    <property type="entry name" value="zf-CCHC"/>
    <property type="match status" value="1"/>
</dbReference>
<dbReference type="PANTHER" id="PTHR47103:SF8">
    <property type="entry name" value="DNA-BINDING PROTEIN"/>
    <property type="match status" value="1"/>
</dbReference>
<dbReference type="InterPro" id="IPR036875">
    <property type="entry name" value="Znf_CCHC_sf"/>
</dbReference>
<dbReference type="Proteomes" id="UP001209570">
    <property type="component" value="Unassembled WGS sequence"/>
</dbReference>
<dbReference type="SMART" id="SM00343">
    <property type="entry name" value="ZnF_C2HC"/>
    <property type="match status" value="2"/>
</dbReference>
<evidence type="ECO:0000256" key="6">
    <source>
        <dbReference type="SAM" id="MobiDB-lite"/>
    </source>
</evidence>
<evidence type="ECO:0000313" key="9">
    <source>
        <dbReference type="Proteomes" id="UP001209570"/>
    </source>
</evidence>
<dbReference type="Gene3D" id="4.10.60.10">
    <property type="entry name" value="Zinc finger, CCHC-type"/>
    <property type="match status" value="1"/>
</dbReference>
<evidence type="ECO:0000256" key="2">
    <source>
        <dbReference type="ARBA" id="ARBA00022737"/>
    </source>
</evidence>
<keyword evidence="2" id="KW-0677">Repeat</keyword>
<comment type="caution">
    <text evidence="8">The sequence shown here is derived from an EMBL/GenBank/DDBJ whole genome shotgun (WGS) entry which is preliminary data.</text>
</comment>
<feature type="domain" description="CCHC-type" evidence="7">
    <location>
        <begin position="227"/>
        <end position="243"/>
    </location>
</feature>